<evidence type="ECO:0008006" key="3">
    <source>
        <dbReference type="Google" id="ProtNLM"/>
    </source>
</evidence>
<accession>A0A1C3P4F8</accession>
<evidence type="ECO:0000313" key="1">
    <source>
        <dbReference type="EMBL" id="SBW24650.1"/>
    </source>
</evidence>
<keyword evidence="2" id="KW-1185">Reference proteome</keyword>
<dbReference type="Proteomes" id="UP000199013">
    <property type="component" value="Unassembled WGS sequence"/>
</dbReference>
<reference evidence="2" key="1">
    <citation type="submission" date="2016-02" db="EMBL/GenBank/DDBJ databases">
        <authorList>
            <person name="Wibberg D."/>
        </authorList>
    </citation>
    <scope>NUCLEOTIDE SEQUENCE [LARGE SCALE GENOMIC DNA]</scope>
</reference>
<proteinExistence type="predicted"/>
<protein>
    <recommendedName>
        <fullName evidence="3">Secreted protein</fullName>
    </recommendedName>
</protein>
<name>A0A1C3P4F8_9ACTN</name>
<dbReference type="AlphaFoldDB" id="A0A1C3P4F8"/>
<evidence type="ECO:0000313" key="2">
    <source>
        <dbReference type="Proteomes" id="UP000199013"/>
    </source>
</evidence>
<sequence length="53" mass="5754">MLYALVVYGPDELPVEVRLPFPSVAAADHHATSHDIDGHVVPIVFPVYPRSGT</sequence>
<gene>
    <name evidence="1" type="ORF">FDG2_4239</name>
</gene>
<dbReference type="EMBL" id="FLUV01001773">
    <property type="protein sequence ID" value="SBW24650.1"/>
    <property type="molecule type" value="Genomic_DNA"/>
</dbReference>
<organism evidence="1 2">
    <name type="scientific">Candidatus Protofrankia californiensis</name>
    <dbReference type="NCBI Taxonomy" id="1839754"/>
    <lineage>
        <taxon>Bacteria</taxon>
        <taxon>Bacillati</taxon>
        <taxon>Actinomycetota</taxon>
        <taxon>Actinomycetes</taxon>
        <taxon>Frankiales</taxon>
        <taxon>Frankiaceae</taxon>
        <taxon>Protofrankia</taxon>
    </lineage>
</organism>